<evidence type="ECO:0000256" key="1">
    <source>
        <dbReference type="SAM" id="MobiDB-lite"/>
    </source>
</evidence>
<evidence type="ECO:0000256" key="2">
    <source>
        <dbReference type="SAM" id="Phobius"/>
    </source>
</evidence>
<feature type="region of interest" description="Disordered" evidence="1">
    <location>
        <begin position="96"/>
        <end position="137"/>
    </location>
</feature>
<feature type="region of interest" description="Disordered" evidence="1">
    <location>
        <begin position="198"/>
        <end position="222"/>
    </location>
</feature>
<feature type="compositionally biased region" description="Polar residues" evidence="1">
    <location>
        <begin position="360"/>
        <end position="369"/>
    </location>
</feature>
<feature type="transmembrane region" description="Helical" evidence="2">
    <location>
        <begin position="39"/>
        <end position="60"/>
    </location>
</feature>
<feature type="compositionally biased region" description="Polar residues" evidence="1">
    <location>
        <begin position="290"/>
        <end position="308"/>
    </location>
</feature>
<dbReference type="Proteomes" id="UP000799444">
    <property type="component" value="Unassembled WGS sequence"/>
</dbReference>
<feature type="compositionally biased region" description="Basic and acidic residues" evidence="1">
    <location>
        <begin position="102"/>
        <end position="124"/>
    </location>
</feature>
<keyword evidence="2" id="KW-0812">Transmembrane</keyword>
<keyword evidence="2" id="KW-0472">Membrane</keyword>
<keyword evidence="2" id="KW-1133">Transmembrane helix</keyword>
<protein>
    <submittedName>
        <fullName evidence="3">Uncharacterized protein</fullName>
    </submittedName>
</protein>
<keyword evidence="4" id="KW-1185">Reference proteome</keyword>
<proteinExistence type="predicted"/>
<gene>
    <name evidence="3" type="ORF">EJ04DRAFT_1762</name>
</gene>
<evidence type="ECO:0000313" key="4">
    <source>
        <dbReference type="Proteomes" id="UP000799444"/>
    </source>
</evidence>
<comment type="caution">
    <text evidence="3">The sequence shown here is derived from an EMBL/GenBank/DDBJ whole genome shotgun (WGS) entry which is preliminary data.</text>
</comment>
<organism evidence="3 4">
    <name type="scientific">Polyplosphaeria fusca</name>
    <dbReference type="NCBI Taxonomy" id="682080"/>
    <lineage>
        <taxon>Eukaryota</taxon>
        <taxon>Fungi</taxon>
        <taxon>Dikarya</taxon>
        <taxon>Ascomycota</taxon>
        <taxon>Pezizomycotina</taxon>
        <taxon>Dothideomycetes</taxon>
        <taxon>Pleosporomycetidae</taxon>
        <taxon>Pleosporales</taxon>
        <taxon>Tetraplosphaeriaceae</taxon>
        <taxon>Polyplosphaeria</taxon>
    </lineage>
</organism>
<dbReference type="EMBL" id="ML996097">
    <property type="protein sequence ID" value="KAF2741292.1"/>
    <property type="molecule type" value="Genomic_DNA"/>
</dbReference>
<dbReference type="OrthoDB" id="5376312at2759"/>
<feature type="compositionally biased region" description="Low complexity" evidence="1">
    <location>
        <begin position="315"/>
        <end position="325"/>
    </location>
</feature>
<evidence type="ECO:0000313" key="3">
    <source>
        <dbReference type="EMBL" id="KAF2741292.1"/>
    </source>
</evidence>
<name>A0A9P4RD28_9PLEO</name>
<dbReference type="AlphaFoldDB" id="A0A9P4RD28"/>
<feature type="compositionally biased region" description="Basic and acidic residues" evidence="1">
    <location>
        <begin position="335"/>
        <end position="345"/>
    </location>
</feature>
<feature type="region of interest" description="Disordered" evidence="1">
    <location>
        <begin position="269"/>
        <end position="436"/>
    </location>
</feature>
<accession>A0A9P4RD28</accession>
<reference evidence="3" key="1">
    <citation type="journal article" date="2020" name="Stud. Mycol.">
        <title>101 Dothideomycetes genomes: a test case for predicting lifestyles and emergence of pathogens.</title>
        <authorList>
            <person name="Haridas S."/>
            <person name="Albert R."/>
            <person name="Binder M."/>
            <person name="Bloem J."/>
            <person name="Labutti K."/>
            <person name="Salamov A."/>
            <person name="Andreopoulos B."/>
            <person name="Baker S."/>
            <person name="Barry K."/>
            <person name="Bills G."/>
            <person name="Bluhm B."/>
            <person name="Cannon C."/>
            <person name="Castanera R."/>
            <person name="Culley D."/>
            <person name="Daum C."/>
            <person name="Ezra D."/>
            <person name="Gonzalez J."/>
            <person name="Henrissat B."/>
            <person name="Kuo A."/>
            <person name="Liang C."/>
            <person name="Lipzen A."/>
            <person name="Lutzoni F."/>
            <person name="Magnuson J."/>
            <person name="Mondo S."/>
            <person name="Nolan M."/>
            <person name="Ohm R."/>
            <person name="Pangilinan J."/>
            <person name="Park H.-J."/>
            <person name="Ramirez L."/>
            <person name="Alfaro M."/>
            <person name="Sun H."/>
            <person name="Tritt A."/>
            <person name="Yoshinaga Y."/>
            <person name="Zwiers L.-H."/>
            <person name="Turgeon B."/>
            <person name="Goodwin S."/>
            <person name="Spatafora J."/>
            <person name="Crous P."/>
            <person name="Grigoriev I."/>
        </authorList>
    </citation>
    <scope>NUCLEOTIDE SEQUENCE</scope>
    <source>
        <strain evidence="3">CBS 125425</strain>
    </source>
</reference>
<sequence length="436" mass="49161">MVTAPRPNRRPSDTMHLPVLYARDVVVHHLAKRREKTKAVIAISIIAAAILVILLITYTLTRKFRTKRPSSRQSSQDKLPSLFSWKKWRKRPRRNEYLNSLQDREMDRSSTRDREMSGSADPERQSLGGGVDRNTSVRSVMTLPAYSPAAREHERVIAREGERGGIDTVVEFPETGDEEEHRREGEMESLYQIRLARRQEAREREERRQQRREARARGDHQALADIRRRAEAAAEESMSQMLIATHQGTNRDRRVSSVQYDNLGVARHDGTRLRANSSESDNRPLLDSAASISGQSQRSRAASNNTLHTHYRGPSASSVLSVSSRASDEFDFPDTTERSRSRSNGDDDFEVVSLSHPRSRSASRVTTPGSAPAPVATSIEIPREDAPAYEDPPNYESPVRTRAPQLPDLERLPSIQVTTEPTPVDGRTTHSPAEPR</sequence>